<dbReference type="Proteomes" id="UP001369815">
    <property type="component" value="Unassembled WGS sequence"/>
</dbReference>
<evidence type="ECO:0000313" key="2">
    <source>
        <dbReference type="Proteomes" id="UP001369815"/>
    </source>
</evidence>
<reference evidence="1 2" key="1">
    <citation type="journal article" date="2024" name="Front Chem Biol">
        <title>Unveiling the potential of Daldinia eschscholtzii MFLUCC 19-0629 through bioactivity and bioinformatics studies for enhanced sustainable agriculture production.</title>
        <authorList>
            <person name="Brooks S."/>
            <person name="Weaver J.A."/>
            <person name="Klomchit A."/>
            <person name="Alharthi S.A."/>
            <person name="Onlamun T."/>
            <person name="Nurani R."/>
            <person name="Vong T.K."/>
            <person name="Alberti F."/>
            <person name="Greco C."/>
        </authorList>
    </citation>
    <scope>NUCLEOTIDE SEQUENCE [LARGE SCALE GENOMIC DNA]</scope>
    <source>
        <strain evidence="1">MFLUCC 19-0629</strain>
    </source>
</reference>
<name>A0AAX6MI58_9PEZI</name>
<organism evidence="1 2">
    <name type="scientific">Daldinia eschscholtzii</name>
    <dbReference type="NCBI Taxonomy" id="292717"/>
    <lineage>
        <taxon>Eukaryota</taxon>
        <taxon>Fungi</taxon>
        <taxon>Dikarya</taxon>
        <taxon>Ascomycota</taxon>
        <taxon>Pezizomycotina</taxon>
        <taxon>Sordariomycetes</taxon>
        <taxon>Xylariomycetidae</taxon>
        <taxon>Xylariales</taxon>
        <taxon>Hypoxylaceae</taxon>
        <taxon>Daldinia</taxon>
    </lineage>
</organism>
<accession>A0AAX6MI58</accession>
<comment type="caution">
    <text evidence="1">The sequence shown here is derived from an EMBL/GenBank/DDBJ whole genome shotgun (WGS) entry which is preliminary data.</text>
</comment>
<dbReference type="AlphaFoldDB" id="A0AAX6MI58"/>
<gene>
    <name evidence="1" type="ORF">Daesc_006668</name>
</gene>
<keyword evidence="2" id="KW-1185">Reference proteome</keyword>
<proteinExistence type="predicted"/>
<evidence type="ECO:0000313" key="1">
    <source>
        <dbReference type="EMBL" id="KAK6952136.1"/>
    </source>
</evidence>
<protein>
    <submittedName>
        <fullName evidence="1">Uncharacterized protein</fullName>
    </submittedName>
</protein>
<dbReference type="EMBL" id="JBANMG010000006">
    <property type="protein sequence ID" value="KAK6952136.1"/>
    <property type="molecule type" value="Genomic_DNA"/>
</dbReference>
<sequence length="59" mass="6541">MLGLIRSGSDSAMLNADTRNANKAFRSNNYKPLTAVTLKLCQMSGESRAKDHQRREVST</sequence>